<dbReference type="SUPFAM" id="SSF103025">
    <property type="entry name" value="Folate-binding domain"/>
    <property type="match status" value="1"/>
</dbReference>
<dbReference type="Proteomes" id="UP001320831">
    <property type="component" value="Unassembled WGS sequence"/>
</dbReference>
<dbReference type="Gene3D" id="3.30.1360.120">
    <property type="entry name" value="Probable tRNA modification gtpase trme, domain 1"/>
    <property type="match status" value="1"/>
</dbReference>
<organism evidence="2 3">
    <name type="scientific">Chelativorans salis</name>
    <dbReference type="NCBI Taxonomy" id="2978478"/>
    <lineage>
        <taxon>Bacteria</taxon>
        <taxon>Pseudomonadati</taxon>
        <taxon>Pseudomonadota</taxon>
        <taxon>Alphaproteobacteria</taxon>
        <taxon>Hyphomicrobiales</taxon>
        <taxon>Phyllobacteriaceae</taxon>
        <taxon>Chelativorans</taxon>
    </lineage>
</organism>
<sequence>MVERISPLGEAFRPGTYGNLAEGPGVTLTEATPVTIAEAAAWPGSAVALSGAIETVTGLSLPAAPGAGVVGGGAVAFSIGPGRYLVAGAEGLSTKLQAAISLDMGTVTDLSHGRAALRIAGPRAEWVLSKLFALDFSPAAFPVGEGRATAHHDIFAQIQRTGGEQFDIYVFRSFARAFWQELCAAAEETGYEVR</sequence>
<gene>
    <name evidence="2" type="ORF">N5A92_09340</name>
</gene>
<feature type="domain" description="GCVT N-terminal" evidence="1">
    <location>
        <begin position="77"/>
        <end position="191"/>
    </location>
</feature>
<evidence type="ECO:0000259" key="1">
    <source>
        <dbReference type="Pfam" id="PF01571"/>
    </source>
</evidence>
<accession>A0ABT2LKW7</accession>
<evidence type="ECO:0000313" key="3">
    <source>
        <dbReference type="Proteomes" id="UP001320831"/>
    </source>
</evidence>
<dbReference type="RefSeq" id="WP_260902042.1">
    <property type="nucleotide sequence ID" value="NZ_JAOCZP010000002.1"/>
</dbReference>
<dbReference type="Pfam" id="PF01571">
    <property type="entry name" value="GCV_T"/>
    <property type="match status" value="1"/>
</dbReference>
<dbReference type="Gene3D" id="3.30.70.1520">
    <property type="entry name" value="Heterotetrameric sarcosine oxidase"/>
    <property type="match status" value="1"/>
</dbReference>
<dbReference type="EMBL" id="JAOCZP010000002">
    <property type="protein sequence ID" value="MCT7375235.1"/>
    <property type="molecule type" value="Genomic_DNA"/>
</dbReference>
<proteinExistence type="predicted"/>
<comment type="caution">
    <text evidence="2">The sequence shown here is derived from an EMBL/GenBank/DDBJ whole genome shotgun (WGS) entry which is preliminary data.</text>
</comment>
<keyword evidence="3" id="KW-1185">Reference proteome</keyword>
<evidence type="ECO:0000313" key="2">
    <source>
        <dbReference type="EMBL" id="MCT7375235.1"/>
    </source>
</evidence>
<reference evidence="2 3" key="1">
    <citation type="submission" date="2022-09" db="EMBL/GenBank/DDBJ databases">
        <title>Chelativorans salina sp. nov., a novel slightly halophilic bacterium isolated from a saline lake sediment enrichment.</title>
        <authorList>
            <person name="Gao L."/>
            <person name="Fang B.-Z."/>
            <person name="Li W.-J."/>
        </authorList>
    </citation>
    <scope>NUCLEOTIDE SEQUENCE [LARGE SCALE GENOMIC DNA]</scope>
    <source>
        <strain evidence="2 3">EGI FJ00035</strain>
    </source>
</reference>
<dbReference type="InterPro" id="IPR006222">
    <property type="entry name" value="GCVT_N"/>
</dbReference>
<protein>
    <submittedName>
        <fullName evidence="2">Sarcosine oxidase subunit gamma</fullName>
    </submittedName>
</protein>
<dbReference type="InterPro" id="IPR027266">
    <property type="entry name" value="TrmE/GcvT-like"/>
</dbReference>
<name>A0ABT2LKW7_9HYPH</name>